<evidence type="ECO:0000256" key="1">
    <source>
        <dbReference type="ARBA" id="ARBA00022500"/>
    </source>
</evidence>
<gene>
    <name evidence="3" type="ORF">FIM25_01940</name>
</gene>
<dbReference type="Gene3D" id="3.40.1550.10">
    <property type="entry name" value="CheC-like"/>
    <property type="match status" value="1"/>
</dbReference>
<keyword evidence="4" id="KW-1185">Reference proteome</keyword>
<dbReference type="InterPro" id="IPR028976">
    <property type="entry name" value="CheC-like_sf"/>
</dbReference>
<accession>A0A5Q4VHM2</accession>
<dbReference type="SUPFAM" id="SSF103039">
    <property type="entry name" value="CheC-like"/>
    <property type="match status" value="1"/>
</dbReference>
<protein>
    <submittedName>
        <fullName evidence="3">Chemotaxis protein CheX</fullName>
    </submittedName>
</protein>
<keyword evidence="1" id="KW-0145">Chemotaxis</keyword>
<dbReference type="AlphaFoldDB" id="A0A5Q4VHM2"/>
<evidence type="ECO:0000313" key="3">
    <source>
        <dbReference type="EMBL" id="TYT76336.1"/>
    </source>
</evidence>
<dbReference type="Pfam" id="PF13690">
    <property type="entry name" value="CheX"/>
    <property type="match status" value="1"/>
</dbReference>
<dbReference type="GO" id="GO:0006935">
    <property type="term" value="P:chemotaxis"/>
    <property type="evidence" value="ECO:0007669"/>
    <property type="project" value="UniProtKB-KW"/>
</dbReference>
<dbReference type="Proteomes" id="UP000321899">
    <property type="component" value="Unassembled WGS sequence"/>
</dbReference>
<evidence type="ECO:0000313" key="4">
    <source>
        <dbReference type="Proteomes" id="UP000321899"/>
    </source>
</evidence>
<organism evidence="3 4">
    <name type="scientific">Desulfobotulus mexicanus</name>
    <dbReference type="NCBI Taxonomy" id="2586642"/>
    <lineage>
        <taxon>Bacteria</taxon>
        <taxon>Pseudomonadati</taxon>
        <taxon>Thermodesulfobacteriota</taxon>
        <taxon>Desulfobacteria</taxon>
        <taxon>Desulfobacterales</taxon>
        <taxon>Desulfobacteraceae</taxon>
        <taxon>Desulfobotulus</taxon>
    </lineage>
</organism>
<dbReference type="OrthoDB" id="5514490at2"/>
<proteinExistence type="predicted"/>
<dbReference type="EMBL" id="VDMB01000001">
    <property type="protein sequence ID" value="TYT76336.1"/>
    <property type="molecule type" value="Genomic_DNA"/>
</dbReference>
<evidence type="ECO:0000259" key="2">
    <source>
        <dbReference type="Pfam" id="PF13690"/>
    </source>
</evidence>
<reference evidence="3 4" key="1">
    <citation type="submission" date="2019-06" db="EMBL/GenBank/DDBJ databases">
        <title>Desulfobotulus mexicanus sp. nov., a novel sulfate-reducing bacterium isolated from the sediment of an alkaline crater lake in Mexico.</title>
        <authorList>
            <person name="Hirschler-Rea A."/>
        </authorList>
    </citation>
    <scope>NUCLEOTIDE SEQUENCE [LARGE SCALE GENOMIC DNA]</scope>
    <source>
        <strain evidence="3 4">PAR22N</strain>
    </source>
</reference>
<dbReference type="InterPro" id="IPR028051">
    <property type="entry name" value="CheX-like_dom"/>
</dbReference>
<feature type="domain" description="Chemotaxis phosphatase CheX-like" evidence="2">
    <location>
        <begin position="49"/>
        <end position="126"/>
    </location>
</feature>
<sequence>MEQNLKKAMQNSISEVLGTMFYMPLEFDQEETLSESRLLALPDIKASILCFDGPFSGCLVMLVPGELLALMTADFMGEKEVSAMEMEETLKEISNMVAGNTFSNYDCHMEFCLGIPEILQGVHGSHEVFSRKGIFLMVESVDGPLGVWMGLGS</sequence>
<comment type="caution">
    <text evidence="3">The sequence shown here is derived from an EMBL/GenBank/DDBJ whole genome shotgun (WGS) entry which is preliminary data.</text>
</comment>
<name>A0A5Q4VHM2_9BACT</name>
<dbReference type="RefSeq" id="WP_139445665.1">
    <property type="nucleotide sequence ID" value="NZ_VDMB01000001.1"/>
</dbReference>